<evidence type="ECO:0000313" key="2">
    <source>
        <dbReference type="Proteomes" id="UP000294419"/>
    </source>
</evidence>
<evidence type="ECO:0000313" key="1">
    <source>
        <dbReference type="EMBL" id="QBO57856.1"/>
    </source>
</evidence>
<dbReference type="EMBL" id="CP037954">
    <property type="protein sequence ID" value="QBO57856.1"/>
    <property type="molecule type" value="Genomic_DNA"/>
</dbReference>
<dbReference type="KEGG" id="csal:NBC122_01027"/>
<reference evidence="1 2" key="1">
    <citation type="submission" date="2019-03" db="EMBL/GenBank/DDBJ databases">
        <authorList>
            <person name="Kim H."/>
            <person name="Yu S.-M."/>
        </authorList>
    </citation>
    <scope>NUCLEOTIDE SEQUENCE [LARGE SCALE GENOMIC DNA]</scope>
    <source>
        <strain evidence="1 2">NBC122</strain>
    </source>
</reference>
<protein>
    <recommendedName>
        <fullName evidence="3">DUF2281 domain-containing protein</fullName>
    </recommendedName>
</protein>
<gene>
    <name evidence="1" type="ORF">NBC122_01027</name>
</gene>
<keyword evidence="2" id="KW-1185">Reference proteome</keyword>
<dbReference type="RefSeq" id="WP_133439332.1">
    <property type="nucleotide sequence ID" value="NZ_CP037954.1"/>
</dbReference>
<dbReference type="Proteomes" id="UP000294419">
    <property type="component" value="Chromosome"/>
</dbReference>
<dbReference type="AlphaFoldDB" id="A0A4P6ZE46"/>
<organism evidence="1 2">
    <name type="scientific">Chryseobacterium salivictor</name>
    <dbReference type="NCBI Taxonomy" id="2547600"/>
    <lineage>
        <taxon>Bacteria</taxon>
        <taxon>Pseudomonadati</taxon>
        <taxon>Bacteroidota</taxon>
        <taxon>Flavobacteriia</taxon>
        <taxon>Flavobacteriales</taxon>
        <taxon>Weeksellaceae</taxon>
        <taxon>Chryseobacterium group</taxon>
        <taxon>Chryseobacterium</taxon>
    </lineage>
</organism>
<dbReference type="OrthoDB" id="1263110at2"/>
<sequence length="83" mass="9848">MKTALHQNLSDKIKDIPDYLLEELSDYIDFLLFKKEKDWAENLSEEETNSINKGIEDLKMGRTHSHESVMEEMEHYIKSCKNE</sequence>
<name>A0A4P6ZE46_9FLAO</name>
<evidence type="ECO:0008006" key="3">
    <source>
        <dbReference type="Google" id="ProtNLM"/>
    </source>
</evidence>
<accession>A0A4P6ZE46</accession>
<proteinExistence type="predicted"/>